<name>L0P3V3_PHYED</name>
<proteinExistence type="predicted"/>
<accession>L0P3V3</accession>
<protein>
    <submittedName>
        <fullName evidence="1">PH01B035L11.23 protein</fullName>
    </submittedName>
</protein>
<dbReference type="AlphaFoldDB" id="L0P3V3"/>
<organism evidence="1">
    <name type="scientific">Phyllostachys edulis</name>
    <name type="common">Tortoise shell bamboo</name>
    <name type="synonym">Bambusa edulis</name>
    <dbReference type="NCBI Taxonomy" id="38705"/>
    <lineage>
        <taxon>Eukaryota</taxon>
        <taxon>Viridiplantae</taxon>
        <taxon>Streptophyta</taxon>
        <taxon>Embryophyta</taxon>
        <taxon>Tracheophyta</taxon>
        <taxon>Spermatophyta</taxon>
        <taxon>Magnoliopsida</taxon>
        <taxon>Liliopsida</taxon>
        <taxon>Poales</taxon>
        <taxon>Poaceae</taxon>
        <taxon>BOP clade</taxon>
        <taxon>Bambusoideae</taxon>
        <taxon>Arundinarodae</taxon>
        <taxon>Arundinarieae</taxon>
        <taxon>Arundinariinae</taxon>
        <taxon>Phyllostachys</taxon>
    </lineage>
</organism>
<evidence type="ECO:0000313" key="1">
    <source>
        <dbReference type="EMBL" id="CCI55378.1"/>
    </source>
</evidence>
<dbReference type="EMBL" id="FO203441">
    <property type="protein sequence ID" value="CCI55378.1"/>
    <property type="molecule type" value="Genomic_DNA"/>
</dbReference>
<reference evidence="1" key="1">
    <citation type="submission" date="2012-05" db="EMBL/GenBank/DDBJ databases">
        <authorList>
            <person name="Han B."/>
            <person name="Lu Y."/>
            <person name="Feng Q."/>
            <person name="Zhao Q."/>
            <person name="Lu T.T."/>
            <person name="Li Y."/>
            <person name="Liu K.Y."/>
            <person name="Huang X.H."/>
            <person name="Fan D.L."/>
            <person name="Weng Q.J."/>
            <person name="Zhang L."/>
            <person name="Lu Y.Q."/>
            <person name="Guo Y.L."/>
            <person name="Li W.J."/>
            <person name="Zhou C.C."/>
            <person name="Lu H.Y."/>
            <person name="Huang T."/>
            <person name="Zhu C.R."/>
            <person name="Zhao Y."/>
            <person name="Hu T."/>
            <person name="Yao N."/>
        </authorList>
    </citation>
    <scope>NUCLEOTIDE SEQUENCE</scope>
</reference>
<gene>
    <name evidence="1" type="primary">PH01B035L11.23</name>
</gene>
<sequence length="85" mass="8960">MATDVAGSEGGGRHGFLKLNSRRWGMASLSSIRWRIVDATAMERMLLDLETATGMVMSGDGGSLGGATATASARPPLLVRARRQL</sequence>